<dbReference type="EMBL" id="JAVDYG010000001">
    <property type="protein sequence ID" value="MDR7362534.1"/>
    <property type="molecule type" value="Genomic_DNA"/>
</dbReference>
<comment type="caution">
    <text evidence="1">The sequence shown here is derived from an EMBL/GenBank/DDBJ whole genome shotgun (WGS) entry which is preliminary data.</text>
</comment>
<evidence type="ECO:0008006" key="3">
    <source>
        <dbReference type="Google" id="ProtNLM"/>
    </source>
</evidence>
<dbReference type="Proteomes" id="UP001183648">
    <property type="component" value="Unassembled WGS sequence"/>
</dbReference>
<keyword evidence="2" id="KW-1185">Reference proteome</keyword>
<dbReference type="RefSeq" id="WP_310301842.1">
    <property type="nucleotide sequence ID" value="NZ_BAAAPS010000008.1"/>
</dbReference>
<reference evidence="1 2" key="1">
    <citation type="submission" date="2023-07" db="EMBL/GenBank/DDBJ databases">
        <title>Sequencing the genomes of 1000 actinobacteria strains.</title>
        <authorList>
            <person name="Klenk H.-P."/>
        </authorList>
    </citation>
    <scope>NUCLEOTIDE SEQUENCE [LARGE SCALE GENOMIC DNA]</scope>
    <source>
        <strain evidence="1 2">DSM 19426</strain>
    </source>
</reference>
<protein>
    <recommendedName>
        <fullName evidence="3">WXG100 family type VII secretion target</fullName>
    </recommendedName>
</protein>
<evidence type="ECO:0000313" key="1">
    <source>
        <dbReference type="EMBL" id="MDR7362534.1"/>
    </source>
</evidence>
<accession>A0ABU2BWK5</accession>
<name>A0ABU2BWK5_9ACTN</name>
<gene>
    <name evidence="1" type="ORF">J2S63_002087</name>
</gene>
<evidence type="ECO:0000313" key="2">
    <source>
        <dbReference type="Proteomes" id="UP001183648"/>
    </source>
</evidence>
<sequence length="97" mass="10580">MADLYVDFGALARSRATIADIEDLLTRSCRAMRDLPAEAAGVERLVGKLRDFGDEWDYGIGKLGEFSGSCGDALQSAVEAFTELDQELARSFDKDAQ</sequence>
<proteinExistence type="predicted"/>
<organism evidence="1 2">
    <name type="scientific">Nocardioides marmoribigeumensis</name>
    <dbReference type="NCBI Taxonomy" id="433649"/>
    <lineage>
        <taxon>Bacteria</taxon>
        <taxon>Bacillati</taxon>
        <taxon>Actinomycetota</taxon>
        <taxon>Actinomycetes</taxon>
        <taxon>Propionibacteriales</taxon>
        <taxon>Nocardioidaceae</taxon>
        <taxon>Nocardioides</taxon>
    </lineage>
</organism>